<dbReference type="Pfam" id="PF25297">
    <property type="entry name" value="DUF7878"/>
    <property type="match status" value="1"/>
</dbReference>
<organism evidence="2 3">
    <name type="scientific">Macrococcoides goetzii</name>
    <dbReference type="NCBI Taxonomy" id="1891097"/>
    <lineage>
        <taxon>Bacteria</taxon>
        <taxon>Bacillati</taxon>
        <taxon>Bacillota</taxon>
        <taxon>Bacilli</taxon>
        <taxon>Bacillales</taxon>
        <taxon>Staphylococcaceae</taxon>
        <taxon>Macrococcoides</taxon>
    </lineage>
</organism>
<accession>A0A2G5NT64</accession>
<keyword evidence="3" id="KW-1185">Reference proteome</keyword>
<feature type="domain" description="DUF7878" evidence="1">
    <location>
        <begin position="4"/>
        <end position="105"/>
    </location>
</feature>
<name>A0A2G5NT64_9STAP</name>
<evidence type="ECO:0000259" key="1">
    <source>
        <dbReference type="Pfam" id="PF25297"/>
    </source>
</evidence>
<evidence type="ECO:0000313" key="2">
    <source>
        <dbReference type="EMBL" id="RAI82471.1"/>
    </source>
</evidence>
<dbReference type="Proteomes" id="UP000229523">
    <property type="component" value="Unassembled WGS sequence"/>
</dbReference>
<dbReference type="EMBL" id="MJBI02000001">
    <property type="protein sequence ID" value="RAI82471.1"/>
    <property type="molecule type" value="Genomic_DNA"/>
</dbReference>
<evidence type="ECO:0000313" key="3">
    <source>
        <dbReference type="Proteomes" id="UP000229523"/>
    </source>
</evidence>
<sequence length="155" mass="18520">MLNFDFHLVESPMDQLSDEERSKPGNFMALDANLKIKYNNTIYFDEDIAIIEFWLQLNDWLNKRDYESFHYYTIEVEDEYNPLISISPKDECYQITSPFLESEITLIDYKAGIDKKLLQLRDNMRVVIEQYIQKDISIYEVNTIEKIIKKIIEAD</sequence>
<dbReference type="AlphaFoldDB" id="A0A2G5NT64"/>
<protein>
    <recommendedName>
        <fullName evidence="1">DUF7878 domain-containing protein</fullName>
    </recommendedName>
</protein>
<dbReference type="RefSeq" id="WP_099578367.1">
    <property type="nucleotide sequence ID" value="NZ_MJBI02000001.1"/>
</dbReference>
<reference evidence="2 3" key="1">
    <citation type="journal article" date="2018" name="Front. Microbiol.">
        <title>Description and Comparative Genomics of Macrococcus caseolyticus subsp. hominis subsp. nov., Macrococcus goetzii sp. nov., Macrococcus epidermidis sp. nov., and Macrococcus bohemicus sp. nov., Novel Macrococci From Human Clinical Material With Virulence Potential and Suspected Uptake of Foreign DNA by Natural Transformation.</title>
        <authorList>
            <person name="Maslanova I."/>
            <person name="Wertheimer Z."/>
            <person name="Sedlacek I."/>
            <person name="Svec P."/>
            <person name="Indrakova A."/>
            <person name="Kovarovic V."/>
            <person name="Schumann P."/>
            <person name="Sproer C."/>
            <person name="Kralova S."/>
            <person name="Sedo O."/>
            <person name="Kristofova L."/>
            <person name="Vrbovska V."/>
            <person name="Fuzik T."/>
            <person name="Petras P."/>
            <person name="Zdrahal Z."/>
            <person name="Ruzickova V."/>
            <person name="Doskar J."/>
            <person name="Pantucek R."/>
        </authorList>
    </citation>
    <scope>NUCLEOTIDE SEQUENCE [LARGE SCALE GENOMIC DNA]</scope>
    <source>
        <strain evidence="2 3">CCM 4927</strain>
    </source>
</reference>
<dbReference type="InterPro" id="IPR057200">
    <property type="entry name" value="DUF7878"/>
</dbReference>
<gene>
    <name evidence="2" type="ORF">BFS35_001945</name>
</gene>
<comment type="caution">
    <text evidence="2">The sequence shown here is derived from an EMBL/GenBank/DDBJ whole genome shotgun (WGS) entry which is preliminary data.</text>
</comment>
<proteinExistence type="predicted"/>